<reference evidence="2" key="1">
    <citation type="journal article" date="2022" name="Plant J.">
        <title>Strategies of tolerance reflected in two North American maple genomes.</title>
        <authorList>
            <person name="McEvoy S.L."/>
            <person name="Sezen U.U."/>
            <person name="Trouern-Trend A."/>
            <person name="McMahon S.M."/>
            <person name="Schaberg P.G."/>
            <person name="Yang J."/>
            <person name="Wegrzyn J.L."/>
            <person name="Swenson N.G."/>
        </authorList>
    </citation>
    <scope>NUCLEOTIDE SEQUENCE</scope>
    <source>
        <strain evidence="2">NS2018</strain>
    </source>
</reference>
<keyword evidence="3" id="KW-1185">Reference proteome</keyword>
<evidence type="ECO:0000259" key="1">
    <source>
        <dbReference type="Pfam" id="PF03468"/>
    </source>
</evidence>
<dbReference type="AlphaFoldDB" id="A0AA39W1K7"/>
<name>A0AA39W1K7_ACESA</name>
<accession>A0AA39W1K7</accession>
<dbReference type="Gene3D" id="3.30.70.2890">
    <property type="entry name" value="XS domain"/>
    <property type="match status" value="1"/>
</dbReference>
<evidence type="ECO:0000313" key="3">
    <source>
        <dbReference type="Proteomes" id="UP001168877"/>
    </source>
</evidence>
<sequence>MGSQELLDNFDSYHAVKARRSFGPHGHCGMSLLIFESSARVYLEDGRLHKHFAEQGLDRNTWDRHRKVLFHSGRKRQLYGYMAIKEDLDIFNQHSRGKSKLKFEMRSYREMVVNQIREMSDDSHRLLYLKNKVVNEQKHAKAIQESFQFLSEKLWKTMEENLIVRQRTKMQHDHNKEEV</sequence>
<dbReference type="Pfam" id="PF03468">
    <property type="entry name" value="XS"/>
    <property type="match status" value="1"/>
</dbReference>
<reference evidence="2" key="2">
    <citation type="submission" date="2023-06" db="EMBL/GenBank/DDBJ databases">
        <authorList>
            <person name="Swenson N.G."/>
            <person name="Wegrzyn J.L."/>
            <person name="Mcevoy S.L."/>
        </authorList>
    </citation>
    <scope>NUCLEOTIDE SEQUENCE</scope>
    <source>
        <strain evidence="2">NS2018</strain>
        <tissue evidence="2">Leaf</tissue>
    </source>
</reference>
<dbReference type="InterPro" id="IPR044287">
    <property type="entry name" value="SGS3"/>
</dbReference>
<proteinExistence type="predicted"/>
<organism evidence="2 3">
    <name type="scientific">Acer saccharum</name>
    <name type="common">Sugar maple</name>
    <dbReference type="NCBI Taxonomy" id="4024"/>
    <lineage>
        <taxon>Eukaryota</taxon>
        <taxon>Viridiplantae</taxon>
        <taxon>Streptophyta</taxon>
        <taxon>Embryophyta</taxon>
        <taxon>Tracheophyta</taxon>
        <taxon>Spermatophyta</taxon>
        <taxon>Magnoliopsida</taxon>
        <taxon>eudicotyledons</taxon>
        <taxon>Gunneridae</taxon>
        <taxon>Pentapetalae</taxon>
        <taxon>rosids</taxon>
        <taxon>malvids</taxon>
        <taxon>Sapindales</taxon>
        <taxon>Sapindaceae</taxon>
        <taxon>Hippocastanoideae</taxon>
        <taxon>Acereae</taxon>
        <taxon>Acer</taxon>
    </lineage>
</organism>
<dbReference type="EMBL" id="JAUESC010000002">
    <property type="protein sequence ID" value="KAK0606429.1"/>
    <property type="molecule type" value="Genomic_DNA"/>
</dbReference>
<protein>
    <recommendedName>
        <fullName evidence="1">XS domain-containing protein</fullName>
    </recommendedName>
</protein>
<evidence type="ECO:0000313" key="2">
    <source>
        <dbReference type="EMBL" id="KAK0606429.1"/>
    </source>
</evidence>
<feature type="domain" description="XS" evidence="1">
    <location>
        <begin position="2"/>
        <end position="88"/>
    </location>
</feature>
<dbReference type="GO" id="GO:0031047">
    <property type="term" value="P:regulatory ncRNA-mediated gene silencing"/>
    <property type="evidence" value="ECO:0007669"/>
    <property type="project" value="InterPro"/>
</dbReference>
<dbReference type="PANTHER" id="PTHR46602:SF1">
    <property type="entry name" value="PROTEIN SUPPRESSOR OF GENE SILENCING 3"/>
    <property type="match status" value="1"/>
</dbReference>
<comment type="caution">
    <text evidence="2">The sequence shown here is derived from an EMBL/GenBank/DDBJ whole genome shotgun (WGS) entry which is preliminary data.</text>
</comment>
<dbReference type="InterPro" id="IPR005380">
    <property type="entry name" value="XS_domain"/>
</dbReference>
<dbReference type="InterPro" id="IPR038588">
    <property type="entry name" value="XS_domain_sf"/>
</dbReference>
<gene>
    <name evidence="2" type="ORF">LWI29_037624</name>
</gene>
<dbReference type="Proteomes" id="UP001168877">
    <property type="component" value="Unassembled WGS sequence"/>
</dbReference>
<dbReference type="GO" id="GO:0051607">
    <property type="term" value="P:defense response to virus"/>
    <property type="evidence" value="ECO:0007669"/>
    <property type="project" value="InterPro"/>
</dbReference>
<dbReference type="PANTHER" id="PTHR46602">
    <property type="entry name" value="PROTEIN SUPPRESSOR OF GENE SILENCING 3"/>
    <property type="match status" value="1"/>
</dbReference>